<organism evidence="3 4">
    <name type="scientific">Thermomonospora echinospora</name>
    <dbReference type="NCBI Taxonomy" id="1992"/>
    <lineage>
        <taxon>Bacteria</taxon>
        <taxon>Bacillati</taxon>
        <taxon>Actinomycetota</taxon>
        <taxon>Actinomycetes</taxon>
        <taxon>Streptosporangiales</taxon>
        <taxon>Thermomonosporaceae</taxon>
        <taxon>Thermomonospora</taxon>
    </lineage>
</organism>
<evidence type="ECO:0000313" key="3">
    <source>
        <dbReference type="EMBL" id="SEG91402.1"/>
    </source>
</evidence>
<feature type="domain" description="Ricin B lectin" evidence="2">
    <location>
        <begin position="1120"/>
        <end position="1261"/>
    </location>
</feature>
<dbReference type="OrthoDB" id="3439746at2"/>
<feature type="domain" description="Ricin B lectin" evidence="2">
    <location>
        <begin position="969"/>
        <end position="1109"/>
    </location>
</feature>
<accession>A0A1H6E1G3</accession>
<dbReference type="Gene3D" id="2.60.120.200">
    <property type="match status" value="1"/>
</dbReference>
<dbReference type="SMR" id="A0A1H6E1G3"/>
<evidence type="ECO:0000256" key="1">
    <source>
        <dbReference type="SAM" id="MobiDB-lite"/>
    </source>
</evidence>
<dbReference type="InterPro" id="IPR035992">
    <property type="entry name" value="Ricin_B-like_lectins"/>
</dbReference>
<dbReference type="SUPFAM" id="SSF50370">
    <property type="entry name" value="Ricin B-like lectins"/>
    <property type="match status" value="2"/>
</dbReference>
<name>A0A1H6E1G3_9ACTN</name>
<dbReference type="Pfam" id="PF00652">
    <property type="entry name" value="Ricin_B_lectin"/>
    <property type="match status" value="1"/>
</dbReference>
<dbReference type="SMART" id="SM00458">
    <property type="entry name" value="RICIN"/>
    <property type="match status" value="2"/>
</dbReference>
<protein>
    <submittedName>
        <fullName evidence="3">Ricin-type beta-trefoil lectin domain-containing protein</fullName>
    </submittedName>
</protein>
<dbReference type="GO" id="GO:0030246">
    <property type="term" value="F:carbohydrate binding"/>
    <property type="evidence" value="ECO:0007669"/>
    <property type="project" value="UniProtKB-KW"/>
</dbReference>
<proteinExistence type="predicted"/>
<dbReference type="AlphaFoldDB" id="A0A1H6E1G3"/>
<dbReference type="PROSITE" id="PS50231">
    <property type="entry name" value="RICIN_B_LECTIN"/>
    <property type="match status" value="2"/>
</dbReference>
<dbReference type="Gene3D" id="2.80.10.50">
    <property type="match status" value="4"/>
</dbReference>
<dbReference type="Pfam" id="PF14200">
    <property type="entry name" value="RicinB_lectin_2"/>
    <property type="match status" value="1"/>
</dbReference>
<evidence type="ECO:0000313" key="4">
    <source>
        <dbReference type="Proteomes" id="UP000236723"/>
    </source>
</evidence>
<feature type="region of interest" description="Disordered" evidence="1">
    <location>
        <begin position="182"/>
        <end position="204"/>
    </location>
</feature>
<keyword evidence="3" id="KW-0430">Lectin</keyword>
<evidence type="ECO:0000259" key="2">
    <source>
        <dbReference type="SMART" id="SM00458"/>
    </source>
</evidence>
<dbReference type="InterPro" id="IPR013320">
    <property type="entry name" value="ConA-like_dom_sf"/>
</dbReference>
<sequence>MAGRTSETDKLSATPQGTLLLETSPVPVRAKRGDTFQDVDLTLERRADGSIGPKVSAASVSFGGGGDRTLATMAADGKALTLTWPGQTLPEPVLNGPNATYPDAAGPGIDLMVTATATGMTHYVVVKTPQAAENPDLERIEFGVQAPGLQLREQPDGAVSAVDASGEEVFTAPEPQMWEGVTPAEHARPDSPDPDAVSAGPAPGANVKPMAVEVGSGQVAVVPDRELLESADTKYPLVIDPGWQTWNTGREADDDGYGSRDSGWAYVDRTHEDQSYWKPTRLPTGRETEDYTDKRSFIRMNVDRLHRGANGRKVKINSVAITFDTQHAWSCTARDVRLFNMEHFSSTTTWNTRPDGYIPAGSGWDTSWLATKSVGDKGRPECGDDGEANDVRFTGGNLARLVQWATDNGWDIFTLGIYPDADHNDAHTWKVFDPDPRMTVEFSHYPDPPSEVHMTNGGTKRYSCVQGAERPWLGVSHDRQLRADLRDLDGDNSGLYTGQLLRGRFEVYQEVTDGNNAVIDSWYRYSPEDGTPADGPFEKASADSGKLHASVTLARQDPSNTPNGGTFYRWRVQAEDETYLDGDWSPWCEFMVDGKRPKSPSVSSPDYPKELWSGYDSVARRYKSTNFTFGSGGSGDVVKYGYKFSDGTKGEKAVSLGQSSSVPWTPKKFGWQWVEVTSYDRAGNPSPTVKYEFGVEQPPRDAGWSMDDAGGGVARAVGQTGVDRPAANIVFSGGPTQGEPGNRGAAMPADKAVRFNGTDQYGAVNPVLDTGTGGQAVPLVDTANRFMFSAWVRLDTTSGDRVAVSQTAADGSVFELGWLGARWTFRHRASNGTVIAQAVQSQATPSNGSSWTDNWVSLMAGYDPIADEIWLRTEAPYAKSPDCVRDYGEELCDPEPVLRPQTVTVSHTWTPAAGQGALLIGATTAVGGGKGSYWSGWLDDMQLWPLSHPDDTVLSVIYNETVQDQLFAGMTLRLVNVNSGHCLDVTGGGTASGVNVRQLNCNAGAAQNWQFTDVGDGYYTLTNSNSGKCLDIDGTDGSGTADGRNAWQYDCNGSEGQQWKPEKKDGGYWLKSRRSNKCLVVDGSSTTSGSNVSQWSCQDGVRGQVWNITEEKRHELNNITYRLHGFGSGKCLEVAGASSDPGANVRQGNCSGATSQDWTFRHQGDSYYSLTNVNSGECLEVAGASPNAGANVVQGNCLPGEPRQSWKVVAVGDDGNQGYRLTAKHSGLVLEVSDASTADGANVVQNTPEEPVQPHQVWKLGCLPSSLWRCTG</sequence>
<dbReference type="EMBL" id="FNVO01000029">
    <property type="protein sequence ID" value="SEG91402.1"/>
    <property type="molecule type" value="Genomic_DNA"/>
</dbReference>
<dbReference type="RefSeq" id="WP_103944205.1">
    <property type="nucleotide sequence ID" value="NZ_FNVO01000029.1"/>
</dbReference>
<keyword evidence="4" id="KW-1185">Reference proteome</keyword>
<dbReference type="InterPro" id="IPR000772">
    <property type="entry name" value="Ricin_B_lectin"/>
</dbReference>
<dbReference type="Proteomes" id="UP000236723">
    <property type="component" value="Unassembled WGS sequence"/>
</dbReference>
<dbReference type="SUPFAM" id="SSF49899">
    <property type="entry name" value="Concanavalin A-like lectins/glucanases"/>
    <property type="match status" value="1"/>
</dbReference>
<dbReference type="CDD" id="cd00161">
    <property type="entry name" value="beta-trefoil_Ricin-like"/>
    <property type="match status" value="2"/>
</dbReference>
<gene>
    <name evidence="3" type="ORF">SAMN04489712_1296</name>
</gene>
<reference evidence="4" key="1">
    <citation type="submission" date="2016-10" db="EMBL/GenBank/DDBJ databases">
        <authorList>
            <person name="Varghese N."/>
            <person name="Submissions S."/>
        </authorList>
    </citation>
    <scope>NUCLEOTIDE SEQUENCE [LARGE SCALE GENOMIC DNA]</scope>
    <source>
        <strain evidence="4">DSM 43163</strain>
    </source>
</reference>